<keyword evidence="2" id="KW-0472">Membrane</keyword>
<dbReference type="Proteomes" id="UP001595823">
    <property type="component" value="Unassembled WGS sequence"/>
</dbReference>
<dbReference type="EMBL" id="JBHSDK010000003">
    <property type="protein sequence ID" value="MFC4334227.1"/>
    <property type="molecule type" value="Genomic_DNA"/>
</dbReference>
<keyword evidence="2" id="KW-0812">Transmembrane</keyword>
<feature type="compositionally biased region" description="Acidic residues" evidence="1">
    <location>
        <begin position="465"/>
        <end position="476"/>
    </location>
</feature>
<dbReference type="SUPFAM" id="SSF56524">
    <property type="entry name" value="Oxidoreductase molybdopterin-binding domain"/>
    <property type="match status" value="1"/>
</dbReference>
<feature type="chain" id="PRO_5046241739" evidence="3">
    <location>
        <begin position="27"/>
        <end position="494"/>
    </location>
</feature>
<keyword evidence="2" id="KW-1133">Transmembrane helix</keyword>
<feature type="signal peptide" evidence="3">
    <location>
        <begin position="1"/>
        <end position="26"/>
    </location>
</feature>
<dbReference type="SUPFAM" id="SSF81296">
    <property type="entry name" value="E set domains"/>
    <property type="match status" value="1"/>
</dbReference>
<keyword evidence="3" id="KW-0732">Signal</keyword>
<feature type="region of interest" description="Disordered" evidence="1">
    <location>
        <begin position="465"/>
        <end position="486"/>
    </location>
</feature>
<accession>A0ABV8TU74</accession>
<dbReference type="InterPro" id="IPR036374">
    <property type="entry name" value="OxRdtase_Mopterin-bd_sf"/>
</dbReference>
<feature type="transmembrane region" description="Helical" evidence="2">
    <location>
        <begin position="153"/>
        <end position="172"/>
    </location>
</feature>
<feature type="transmembrane region" description="Helical" evidence="2">
    <location>
        <begin position="116"/>
        <end position="137"/>
    </location>
</feature>
<dbReference type="PANTHER" id="PTHR19372:SF7">
    <property type="entry name" value="SULFITE OXIDASE, MITOCHONDRIAL"/>
    <property type="match status" value="1"/>
</dbReference>
<evidence type="ECO:0000256" key="1">
    <source>
        <dbReference type="SAM" id="MobiDB-lite"/>
    </source>
</evidence>
<keyword evidence="6" id="KW-1185">Reference proteome</keyword>
<dbReference type="RefSeq" id="WP_380617963.1">
    <property type="nucleotide sequence ID" value="NZ_JBHSDK010000003.1"/>
</dbReference>
<organism evidence="5 6">
    <name type="scientific">Salininema proteolyticum</name>
    <dbReference type="NCBI Taxonomy" id="1607685"/>
    <lineage>
        <taxon>Bacteria</taxon>
        <taxon>Bacillati</taxon>
        <taxon>Actinomycetota</taxon>
        <taxon>Actinomycetes</taxon>
        <taxon>Glycomycetales</taxon>
        <taxon>Glycomycetaceae</taxon>
        <taxon>Salininema</taxon>
    </lineage>
</organism>
<sequence length="494" mass="52207">MKGRTSAALGGLACAAVVLGVSHALAAALAPLSSPFLAVGAAAVDATPEPVKDFAVRTFGERDKLVLLAGMAVVIATLAAGIGIAARRRPAVGYWALALLGAVGCAAALGRPGSSPAWALPAVVGTLTGLGAFALLFRPEDSEDGTVRIGRRRLLGVFAGAGAAGLAGWAAGGATDVEKARRDVVLPEPASPAPQAEGIAREGLTPYLTPAEDFYRVDTALSVPRIDPDDYVLRIGGRVGRPLEYTYRQLLDMPLIERDVTLSCVSNEIGGTLAGNARWLGVRLSDLLDLARPEKGADQLVSRSADGWTCGTPAADCRDGRDAMLAVGMNGRPLPVEHGFPVRMIVPGHYGYVSATKWLTEIELSSFGDFDAYWTRRGWAERTDIKTASRIDTPRSKARQGAVAVAGVAWAQHRGISAVEVQVDDGPWNEADLAPVTSDDTWRQWVWEWRAEPGEHLLRVRATDGEGDLQEEEESEPFPSGATGLHTVRVTVAE</sequence>
<feature type="transmembrane region" description="Helical" evidence="2">
    <location>
        <begin position="65"/>
        <end position="85"/>
    </location>
</feature>
<evidence type="ECO:0000313" key="5">
    <source>
        <dbReference type="EMBL" id="MFC4334227.1"/>
    </source>
</evidence>
<dbReference type="Pfam" id="PF00174">
    <property type="entry name" value="Oxidored_molyb"/>
    <property type="match status" value="1"/>
</dbReference>
<evidence type="ECO:0000259" key="4">
    <source>
        <dbReference type="Pfam" id="PF00174"/>
    </source>
</evidence>
<evidence type="ECO:0000256" key="3">
    <source>
        <dbReference type="SAM" id="SignalP"/>
    </source>
</evidence>
<dbReference type="InterPro" id="IPR000572">
    <property type="entry name" value="OxRdtase_Mopterin-bd_dom"/>
</dbReference>
<dbReference type="Gene3D" id="2.60.40.650">
    <property type="match status" value="1"/>
</dbReference>
<gene>
    <name evidence="5" type="ORF">ACFPET_03345</name>
</gene>
<evidence type="ECO:0000313" key="6">
    <source>
        <dbReference type="Proteomes" id="UP001595823"/>
    </source>
</evidence>
<protein>
    <submittedName>
        <fullName evidence="5">Molybdopterin-dependent oxidoreductase</fullName>
    </submittedName>
</protein>
<evidence type="ECO:0000256" key="2">
    <source>
        <dbReference type="SAM" id="Phobius"/>
    </source>
</evidence>
<feature type="domain" description="Oxidoreductase molybdopterin-binding" evidence="4">
    <location>
        <begin position="221"/>
        <end position="367"/>
    </location>
</feature>
<name>A0ABV8TU74_9ACTN</name>
<dbReference type="PANTHER" id="PTHR19372">
    <property type="entry name" value="SULFITE REDUCTASE"/>
    <property type="match status" value="1"/>
</dbReference>
<comment type="caution">
    <text evidence="5">The sequence shown here is derived from an EMBL/GenBank/DDBJ whole genome shotgun (WGS) entry which is preliminary data.</text>
</comment>
<dbReference type="Gene3D" id="3.90.420.10">
    <property type="entry name" value="Oxidoreductase, molybdopterin-binding domain"/>
    <property type="match status" value="1"/>
</dbReference>
<proteinExistence type="predicted"/>
<dbReference type="InterPro" id="IPR014756">
    <property type="entry name" value="Ig_E-set"/>
</dbReference>
<reference evidence="6" key="1">
    <citation type="journal article" date="2019" name="Int. J. Syst. Evol. Microbiol.">
        <title>The Global Catalogue of Microorganisms (GCM) 10K type strain sequencing project: providing services to taxonomists for standard genome sequencing and annotation.</title>
        <authorList>
            <consortium name="The Broad Institute Genomics Platform"/>
            <consortium name="The Broad Institute Genome Sequencing Center for Infectious Disease"/>
            <person name="Wu L."/>
            <person name="Ma J."/>
        </authorList>
    </citation>
    <scope>NUCLEOTIDE SEQUENCE [LARGE SCALE GENOMIC DNA]</scope>
    <source>
        <strain evidence="6">IBRC-M 10908</strain>
    </source>
</reference>
<feature type="transmembrane region" description="Helical" evidence="2">
    <location>
        <begin position="92"/>
        <end position="110"/>
    </location>
</feature>